<proteinExistence type="predicted"/>
<name>A0AAD4NJR9_9BILA</name>
<organism evidence="1 2">
    <name type="scientific">Ditylenchus destructor</name>
    <dbReference type="NCBI Taxonomy" id="166010"/>
    <lineage>
        <taxon>Eukaryota</taxon>
        <taxon>Metazoa</taxon>
        <taxon>Ecdysozoa</taxon>
        <taxon>Nematoda</taxon>
        <taxon>Chromadorea</taxon>
        <taxon>Rhabditida</taxon>
        <taxon>Tylenchina</taxon>
        <taxon>Tylenchomorpha</taxon>
        <taxon>Sphaerularioidea</taxon>
        <taxon>Anguinidae</taxon>
        <taxon>Anguininae</taxon>
        <taxon>Ditylenchus</taxon>
    </lineage>
</organism>
<dbReference type="Proteomes" id="UP001201812">
    <property type="component" value="Unassembled WGS sequence"/>
</dbReference>
<evidence type="ECO:0000313" key="2">
    <source>
        <dbReference type="Proteomes" id="UP001201812"/>
    </source>
</evidence>
<gene>
    <name evidence="1" type="ORF">DdX_00349</name>
</gene>
<keyword evidence="2" id="KW-1185">Reference proteome</keyword>
<dbReference type="EMBL" id="JAKKPZ010000001">
    <property type="protein sequence ID" value="KAI1728188.1"/>
    <property type="molecule type" value="Genomic_DNA"/>
</dbReference>
<accession>A0AAD4NJR9</accession>
<evidence type="ECO:0000313" key="1">
    <source>
        <dbReference type="EMBL" id="KAI1728188.1"/>
    </source>
</evidence>
<protein>
    <submittedName>
        <fullName evidence="1">Uncharacterized protein</fullName>
    </submittedName>
</protein>
<sequence>MQNLLSAAALIAKDGLKNASCQSCMLQFLAKTVAGPFAPFVTHHNAIKYAKPFIESLYSNQNFIAFGYQTFWKNMGGKNTKKYMNMTPLINWMKAQ</sequence>
<comment type="caution">
    <text evidence="1">The sequence shown here is derived from an EMBL/GenBank/DDBJ whole genome shotgun (WGS) entry which is preliminary data.</text>
</comment>
<reference evidence="1" key="1">
    <citation type="submission" date="2022-01" db="EMBL/GenBank/DDBJ databases">
        <title>Genome Sequence Resource for Two Populations of Ditylenchus destructor, the Migratory Endoparasitic Phytonematode.</title>
        <authorList>
            <person name="Zhang H."/>
            <person name="Lin R."/>
            <person name="Xie B."/>
        </authorList>
    </citation>
    <scope>NUCLEOTIDE SEQUENCE</scope>
    <source>
        <strain evidence="1">BazhouSP</strain>
    </source>
</reference>
<dbReference type="AlphaFoldDB" id="A0AAD4NJR9"/>